<accession>A0A401G619</accession>
<dbReference type="EMBL" id="BFAD01000001">
    <property type="protein sequence ID" value="GBE77612.1"/>
    <property type="molecule type" value="Genomic_DNA"/>
</dbReference>
<protein>
    <submittedName>
        <fullName evidence="1">Uncharacterized protein</fullName>
    </submittedName>
</protein>
<proteinExistence type="predicted"/>
<keyword evidence="2" id="KW-1185">Reference proteome</keyword>
<dbReference type="Proteomes" id="UP000287166">
    <property type="component" value="Unassembled WGS sequence"/>
</dbReference>
<name>A0A401G619_9APHY</name>
<evidence type="ECO:0000313" key="2">
    <source>
        <dbReference type="Proteomes" id="UP000287166"/>
    </source>
</evidence>
<dbReference type="RefSeq" id="XP_027608525.1">
    <property type="nucleotide sequence ID" value="XM_027752724.1"/>
</dbReference>
<dbReference type="InParanoid" id="A0A401G619"/>
<dbReference type="AlphaFoldDB" id="A0A401G619"/>
<dbReference type="GeneID" id="38774529"/>
<gene>
    <name evidence="1" type="ORF">SCP_0104920</name>
</gene>
<sequence>MAVQAVLGPGELVIARHELIKLSRNVEKPNGGSGRRNRFLWAILDDGRIADAARGRR</sequence>
<evidence type="ECO:0000313" key="1">
    <source>
        <dbReference type="EMBL" id="GBE77612.1"/>
    </source>
</evidence>
<comment type="caution">
    <text evidence="1">The sequence shown here is derived from an EMBL/GenBank/DDBJ whole genome shotgun (WGS) entry which is preliminary data.</text>
</comment>
<reference evidence="1 2" key="1">
    <citation type="journal article" date="2018" name="Sci. Rep.">
        <title>Genome sequence of the cauliflower mushroom Sparassis crispa (Hanabiratake) and its association with beneficial usage.</title>
        <authorList>
            <person name="Kiyama R."/>
            <person name="Furutani Y."/>
            <person name="Kawaguchi K."/>
            <person name="Nakanishi T."/>
        </authorList>
    </citation>
    <scope>NUCLEOTIDE SEQUENCE [LARGE SCALE GENOMIC DNA]</scope>
</reference>
<organism evidence="1 2">
    <name type="scientific">Sparassis crispa</name>
    <dbReference type="NCBI Taxonomy" id="139825"/>
    <lineage>
        <taxon>Eukaryota</taxon>
        <taxon>Fungi</taxon>
        <taxon>Dikarya</taxon>
        <taxon>Basidiomycota</taxon>
        <taxon>Agaricomycotina</taxon>
        <taxon>Agaricomycetes</taxon>
        <taxon>Polyporales</taxon>
        <taxon>Sparassidaceae</taxon>
        <taxon>Sparassis</taxon>
    </lineage>
</organism>